<dbReference type="Gene3D" id="3.40.50.10810">
    <property type="entry name" value="Tandem AAA-ATPase domain"/>
    <property type="match status" value="1"/>
</dbReference>
<dbReference type="Pfam" id="PF00176">
    <property type="entry name" value="SNF2-rel_dom"/>
    <property type="match status" value="1"/>
</dbReference>
<dbReference type="InterPro" id="IPR049730">
    <property type="entry name" value="SNF2/RAD54-like_C"/>
</dbReference>
<dbReference type="InterPro" id="IPR022138">
    <property type="entry name" value="DUF3670"/>
</dbReference>
<dbReference type="InterPro" id="IPR038718">
    <property type="entry name" value="SNF2-like_sf"/>
</dbReference>
<evidence type="ECO:0000313" key="5">
    <source>
        <dbReference type="EMBL" id="SBW18405.1"/>
    </source>
</evidence>
<dbReference type="PROSITE" id="PS51194">
    <property type="entry name" value="HELICASE_CTER"/>
    <property type="match status" value="1"/>
</dbReference>
<accession>A0A1C3NU03</accession>
<dbReference type="SMART" id="SM00487">
    <property type="entry name" value="DEXDc"/>
    <property type="match status" value="1"/>
</dbReference>
<evidence type="ECO:0000256" key="2">
    <source>
        <dbReference type="SAM" id="MobiDB-lite"/>
    </source>
</evidence>
<reference evidence="6" key="1">
    <citation type="submission" date="2016-02" db="EMBL/GenBank/DDBJ databases">
        <authorList>
            <person name="Wibberg D."/>
        </authorList>
    </citation>
    <scope>NUCLEOTIDE SEQUENCE [LARGE SCALE GENOMIC DNA]</scope>
</reference>
<dbReference type="FunFam" id="3.40.50.10810:FF:000031">
    <property type="entry name" value="Helicase, SNF2/RAD54 family"/>
    <property type="match status" value="1"/>
</dbReference>
<dbReference type="FunFam" id="3.40.50.300:FF:000533">
    <property type="entry name" value="Helicase, Snf2 family"/>
    <property type="match status" value="1"/>
</dbReference>
<dbReference type="InterPro" id="IPR001650">
    <property type="entry name" value="Helicase_C-like"/>
</dbReference>
<dbReference type="PROSITE" id="PS51192">
    <property type="entry name" value="HELICASE_ATP_BIND_1"/>
    <property type="match status" value="1"/>
</dbReference>
<name>A0A1C3NU03_9ACTN</name>
<keyword evidence="1" id="KW-0378">Hydrolase</keyword>
<proteinExistence type="predicted"/>
<evidence type="ECO:0000313" key="6">
    <source>
        <dbReference type="Proteomes" id="UP000199013"/>
    </source>
</evidence>
<evidence type="ECO:0000259" key="3">
    <source>
        <dbReference type="PROSITE" id="PS51192"/>
    </source>
</evidence>
<dbReference type="PANTHER" id="PTHR10799">
    <property type="entry name" value="SNF2/RAD54 HELICASE FAMILY"/>
    <property type="match status" value="1"/>
</dbReference>
<evidence type="ECO:0000256" key="1">
    <source>
        <dbReference type="ARBA" id="ARBA00022801"/>
    </source>
</evidence>
<feature type="domain" description="Helicase C-terminal" evidence="4">
    <location>
        <begin position="820"/>
        <end position="971"/>
    </location>
</feature>
<dbReference type="SMART" id="SM00490">
    <property type="entry name" value="HELICc"/>
    <property type="match status" value="1"/>
</dbReference>
<feature type="region of interest" description="Disordered" evidence="2">
    <location>
        <begin position="239"/>
        <end position="279"/>
    </location>
</feature>
<dbReference type="InterPro" id="IPR027417">
    <property type="entry name" value="P-loop_NTPase"/>
</dbReference>
<dbReference type="InterPro" id="IPR014001">
    <property type="entry name" value="Helicase_ATP-bd"/>
</dbReference>
<keyword evidence="6" id="KW-1185">Reference proteome</keyword>
<evidence type="ECO:0000259" key="4">
    <source>
        <dbReference type="PROSITE" id="PS51194"/>
    </source>
</evidence>
<feature type="domain" description="Helicase ATP-binding" evidence="3">
    <location>
        <begin position="535"/>
        <end position="691"/>
    </location>
</feature>
<dbReference type="Proteomes" id="UP000199013">
    <property type="component" value="Unassembled WGS sequence"/>
</dbReference>
<dbReference type="SUPFAM" id="SSF52540">
    <property type="entry name" value="P-loop containing nucleoside triphosphate hydrolases"/>
    <property type="match status" value="2"/>
</dbReference>
<dbReference type="CDD" id="cd18793">
    <property type="entry name" value="SF2_C_SNF"/>
    <property type="match status" value="1"/>
</dbReference>
<gene>
    <name evidence="5" type="ORF">FDG2_0653</name>
</gene>
<feature type="compositionally biased region" description="Acidic residues" evidence="2">
    <location>
        <begin position="256"/>
        <end position="279"/>
    </location>
</feature>
<dbReference type="AlphaFoldDB" id="A0A1C3NU03"/>
<dbReference type="Pfam" id="PF00271">
    <property type="entry name" value="Helicase_C"/>
    <property type="match status" value="1"/>
</dbReference>
<organism evidence="5 6">
    <name type="scientific">Candidatus Protofrankia californiensis</name>
    <dbReference type="NCBI Taxonomy" id="1839754"/>
    <lineage>
        <taxon>Bacteria</taxon>
        <taxon>Bacillati</taxon>
        <taxon>Actinomycetota</taxon>
        <taxon>Actinomycetes</taxon>
        <taxon>Frankiales</taxon>
        <taxon>Frankiaceae</taxon>
        <taxon>Protofrankia</taxon>
    </lineage>
</organism>
<dbReference type="InterPro" id="IPR000330">
    <property type="entry name" value="SNF2_N"/>
</dbReference>
<sequence>MPTEVVRSNISDRKSGTYADCEAIFLPAAVPRQGRLALWGASQGAGSRTGEVELVVGSTNGVRKRRVTATLLPIAEALPVLLAVEADPAAGGRPVRRTLAAWSAAARAGVGLVARGRLLPTIGADGVDAWRAGPFDPADLTWLHELAASFPPAGHALAIPGLRPMRLRSPESLIRALWDAIADTLVRTAGAPRTVARPAFAAVAPTPVEDLLDWLTETADGLSAGATLGLRIEAGTVTGAGIRTGGGPAADHGGEEKEDDDDGLEDEDDGGGLEDSDDGVDTLAFRAVLQVRSTADPSLVVDAADLWTQPDSVRSHFGAVAETDLLLALRRGAGVWPPLRAALQAATPSAVDLDDDAVGQLLGPVAGELAGAGIEVLWPAELVTDGLVLQAVASSTPSPATITSAGLDLDTLLRFRWQLTLGGLLLTEEEVSALAEVKRPLVRLRGRWVTVDPALLERMRRPPRTHMRTIEALGAVLAGTADIDGTKVPVVAEGPLAELAERIATAAATPPPLEPPADLVATLRPYQLRGVSWLAGMCELGLGGCLADDMGLGKTIQVIALHLHRRTLRAGPTLVVCPTSLLGTWERELHRFAPGVPVRRYHGGERHLVNLVADEVVLVTYGVVRLDSPALTAVGWGLVVADEAQHAKNPLSRTAQELRRLPSPARIALTGTPVENRLSELWAILDWTTPGLLGPLDTFRRRVAVPVEKYRDEEATVRLATLVRPFLLRRRKSDPGIAPELPPKTETDRVVALTSEQVTLYEAVVRETMAVIAGKEGIERAGLVFKLLTALKQICNHPAHYLKQSGPIAGRSGKLAAFDELTDVIISGGESMLVFTQYTEMAKLLARHLAGRGMESLFLHGGVPVKRRETMVARFQAGEVPVFLLSLKAGGTGLTLTRATHVLHYDRWWNPAVEDQATDRAYRIGQERPVQVHRLVTEGTLEDRIASLLEIKRELADAVIGSGEGWITELSDDDLADLVSLRSRM</sequence>
<dbReference type="EMBL" id="FLUV01000257">
    <property type="protein sequence ID" value="SBW18405.1"/>
    <property type="molecule type" value="Genomic_DNA"/>
</dbReference>
<dbReference type="Pfam" id="PF12419">
    <property type="entry name" value="DUF3670"/>
    <property type="match status" value="1"/>
</dbReference>
<dbReference type="GO" id="GO:0016787">
    <property type="term" value="F:hydrolase activity"/>
    <property type="evidence" value="ECO:0007669"/>
    <property type="project" value="UniProtKB-KW"/>
</dbReference>
<dbReference type="GO" id="GO:0005524">
    <property type="term" value="F:ATP binding"/>
    <property type="evidence" value="ECO:0007669"/>
    <property type="project" value="InterPro"/>
</dbReference>
<dbReference type="Gene3D" id="3.40.50.300">
    <property type="entry name" value="P-loop containing nucleotide triphosphate hydrolases"/>
    <property type="match status" value="1"/>
</dbReference>
<protein>
    <submittedName>
        <fullName evidence="5">SNF2-like protein</fullName>
    </submittedName>
</protein>